<evidence type="ECO:0000313" key="15">
    <source>
        <dbReference type="EnsemblMetazoa" id="CapteP226252"/>
    </source>
</evidence>
<feature type="region of interest" description="Disordered" evidence="11">
    <location>
        <begin position="261"/>
        <end position="291"/>
    </location>
</feature>
<dbReference type="HOGENOM" id="CLU_007033_2_1_1"/>
<keyword evidence="8" id="KW-0804">Transcription</keyword>
<comment type="subcellular location">
    <subcellularLocation>
        <location evidence="1">Nucleus</location>
    </subcellularLocation>
</comment>
<dbReference type="PROSITE" id="PS00028">
    <property type="entry name" value="ZINC_FINGER_C2H2_1"/>
    <property type="match status" value="4"/>
</dbReference>
<evidence type="ECO:0000259" key="12">
    <source>
        <dbReference type="PROSITE" id="PS50157"/>
    </source>
</evidence>
<dbReference type="PANTHER" id="PTHR16515">
    <property type="entry name" value="PR DOMAIN ZINC FINGER PROTEIN"/>
    <property type="match status" value="1"/>
</dbReference>
<dbReference type="GO" id="GO:0045165">
    <property type="term" value="P:cell fate commitment"/>
    <property type="evidence" value="ECO:0007669"/>
    <property type="project" value="TreeGrafter"/>
</dbReference>
<evidence type="ECO:0000256" key="1">
    <source>
        <dbReference type="ARBA" id="ARBA00004123"/>
    </source>
</evidence>
<dbReference type="FunFam" id="3.30.160.60:FF:000211">
    <property type="entry name" value="PR domain zinc finger protein 1"/>
    <property type="match status" value="1"/>
</dbReference>
<dbReference type="EnsemblMetazoa" id="CapteT226252">
    <property type="protein sequence ID" value="CapteP226252"/>
    <property type="gene ID" value="CapteG226252"/>
</dbReference>
<evidence type="ECO:0000256" key="10">
    <source>
        <dbReference type="PROSITE-ProRule" id="PRU00042"/>
    </source>
</evidence>
<dbReference type="Proteomes" id="UP000014760">
    <property type="component" value="Unassembled WGS sequence"/>
</dbReference>
<keyword evidence="2" id="KW-0479">Metal-binding</keyword>
<keyword evidence="9" id="KW-0539">Nucleus</keyword>
<dbReference type="PANTHER" id="PTHR16515:SF59">
    <property type="entry name" value="PR DOMAIN ZINC FINGER PROTEIN 1"/>
    <property type="match status" value="1"/>
</dbReference>
<dbReference type="Gene3D" id="2.170.270.10">
    <property type="entry name" value="SET domain"/>
    <property type="match status" value="1"/>
</dbReference>
<dbReference type="SUPFAM" id="SSF57667">
    <property type="entry name" value="beta-beta-alpha zinc fingers"/>
    <property type="match status" value="3"/>
</dbReference>
<keyword evidence="3" id="KW-0677">Repeat</keyword>
<dbReference type="GO" id="GO:0008270">
    <property type="term" value="F:zinc ion binding"/>
    <property type="evidence" value="ECO:0007669"/>
    <property type="project" value="UniProtKB-KW"/>
</dbReference>
<feature type="domain" description="C2H2-type" evidence="12">
    <location>
        <begin position="654"/>
        <end position="681"/>
    </location>
</feature>
<dbReference type="InterPro" id="IPR050331">
    <property type="entry name" value="Zinc_finger"/>
</dbReference>
<organism evidence="14">
    <name type="scientific">Capitella teleta</name>
    <name type="common">Polychaete worm</name>
    <dbReference type="NCBI Taxonomy" id="283909"/>
    <lineage>
        <taxon>Eukaryota</taxon>
        <taxon>Metazoa</taxon>
        <taxon>Spiralia</taxon>
        <taxon>Lophotrochozoa</taxon>
        <taxon>Annelida</taxon>
        <taxon>Polychaeta</taxon>
        <taxon>Sedentaria</taxon>
        <taxon>Scolecida</taxon>
        <taxon>Capitellidae</taxon>
        <taxon>Capitella</taxon>
    </lineage>
</organism>
<evidence type="ECO:0000259" key="13">
    <source>
        <dbReference type="PROSITE" id="PS50280"/>
    </source>
</evidence>
<dbReference type="SMART" id="SM00355">
    <property type="entry name" value="ZnF_C2H2"/>
    <property type="match status" value="5"/>
</dbReference>
<feature type="domain" description="C2H2-type" evidence="12">
    <location>
        <begin position="598"/>
        <end position="625"/>
    </location>
</feature>
<evidence type="ECO:0000256" key="6">
    <source>
        <dbReference type="ARBA" id="ARBA00023015"/>
    </source>
</evidence>
<dbReference type="Pfam" id="PF21549">
    <property type="entry name" value="PRDM2_PR"/>
    <property type="match status" value="1"/>
</dbReference>
<dbReference type="Pfam" id="PF00096">
    <property type="entry name" value="zf-C2H2"/>
    <property type="match status" value="4"/>
</dbReference>
<dbReference type="Gene3D" id="3.30.160.60">
    <property type="entry name" value="Classic Zinc Finger"/>
    <property type="match status" value="5"/>
</dbReference>
<reference evidence="14 16" key="2">
    <citation type="journal article" date="2013" name="Nature">
        <title>Insights into bilaterian evolution from three spiralian genomes.</title>
        <authorList>
            <person name="Simakov O."/>
            <person name="Marletaz F."/>
            <person name="Cho S.J."/>
            <person name="Edsinger-Gonzales E."/>
            <person name="Havlak P."/>
            <person name="Hellsten U."/>
            <person name="Kuo D.H."/>
            <person name="Larsson T."/>
            <person name="Lv J."/>
            <person name="Arendt D."/>
            <person name="Savage R."/>
            <person name="Osoegawa K."/>
            <person name="de Jong P."/>
            <person name="Grimwood J."/>
            <person name="Chapman J.A."/>
            <person name="Shapiro H."/>
            <person name="Aerts A."/>
            <person name="Otillar R.P."/>
            <person name="Terry A.Y."/>
            <person name="Boore J.L."/>
            <person name="Grigoriev I.V."/>
            <person name="Lindberg D.R."/>
            <person name="Seaver E.C."/>
            <person name="Weisblat D.A."/>
            <person name="Putnam N.H."/>
            <person name="Rokhsar D.S."/>
        </authorList>
    </citation>
    <scope>NUCLEOTIDE SEQUENCE</scope>
    <source>
        <strain evidence="14 16">I ESC-2004</strain>
    </source>
</reference>
<accession>R7TVA8</accession>
<evidence type="ECO:0000256" key="2">
    <source>
        <dbReference type="ARBA" id="ARBA00022723"/>
    </source>
</evidence>
<evidence type="ECO:0000256" key="4">
    <source>
        <dbReference type="ARBA" id="ARBA00022771"/>
    </source>
</evidence>
<dbReference type="InterPro" id="IPR001214">
    <property type="entry name" value="SET_dom"/>
</dbReference>
<dbReference type="FunFam" id="3.30.160.60:FF:001498">
    <property type="entry name" value="Zinc finger protein 404"/>
    <property type="match status" value="1"/>
</dbReference>
<feature type="region of interest" description="Disordered" evidence="11">
    <location>
        <begin position="534"/>
        <end position="556"/>
    </location>
</feature>
<evidence type="ECO:0000256" key="8">
    <source>
        <dbReference type="ARBA" id="ARBA00023163"/>
    </source>
</evidence>
<feature type="compositionally biased region" description="Basic and acidic residues" evidence="11">
    <location>
        <begin position="350"/>
        <end position="362"/>
    </location>
</feature>
<dbReference type="GO" id="GO:0000978">
    <property type="term" value="F:RNA polymerase II cis-regulatory region sequence-specific DNA binding"/>
    <property type="evidence" value="ECO:0007669"/>
    <property type="project" value="TreeGrafter"/>
</dbReference>
<feature type="domain" description="C2H2-type" evidence="12">
    <location>
        <begin position="570"/>
        <end position="597"/>
    </location>
</feature>
<keyword evidence="5" id="KW-0862">Zinc</keyword>
<evidence type="ECO:0000313" key="14">
    <source>
        <dbReference type="EMBL" id="ELT95396.1"/>
    </source>
</evidence>
<dbReference type="GO" id="GO:0001227">
    <property type="term" value="F:DNA-binding transcription repressor activity, RNA polymerase II-specific"/>
    <property type="evidence" value="ECO:0007669"/>
    <property type="project" value="InterPro"/>
</dbReference>
<dbReference type="InterPro" id="IPR013087">
    <property type="entry name" value="Znf_C2H2_type"/>
</dbReference>
<dbReference type="PROSITE" id="PS50280">
    <property type="entry name" value="SET"/>
    <property type="match status" value="1"/>
</dbReference>
<evidence type="ECO:0000256" key="11">
    <source>
        <dbReference type="SAM" id="MobiDB-lite"/>
    </source>
</evidence>
<evidence type="ECO:0000313" key="16">
    <source>
        <dbReference type="Proteomes" id="UP000014760"/>
    </source>
</evidence>
<dbReference type="CDD" id="cd19187">
    <property type="entry name" value="PR-SET_PRDM1"/>
    <property type="match status" value="1"/>
</dbReference>
<dbReference type="FunFam" id="3.30.160.60:FF:000322">
    <property type="entry name" value="GDNF-inducible zinc finger protein 1"/>
    <property type="match status" value="1"/>
</dbReference>
<dbReference type="OrthoDB" id="7327383at2759"/>
<feature type="compositionally biased region" description="Polar residues" evidence="11">
    <location>
        <begin position="773"/>
        <end position="795"/>
    </location>
</feature>
<keyword evidence="4 10" id="KW-0863">Zinc-finger</keyword>
<feature type="compositionally biased region" description="Basic and acidic residues" evidence="11">
    <location>
        <begin position="261"/>
        <end position="273"/>
    </location>
</feature>
<dbReference type="EMBL" id="AMQN01002403">
    <property type="status" value="NOT_ANNOTATED_CDS"/>
    <property type="molecule type" value="Genomic_DNA"/>
</dbReference>
<reference evidence="15" key="3">
    <citation type="submission" date="2015-06" db="UniProtKB">
        <authorList>
            <consortium name="EnsemblMetazoa"/>
        </authorList>
    </citation>
    <scope>IDENTIFICATION</scope>
</reference>
<dbReference type="EMBL" id="KB309137">
    <property type="protein sequence ID" value="ELT95396.1"/>
    <property type="molecule type" value="Genomic_DNA"/>
</dbReference>
<evidence type="ECO:0000256" key="9">
    <source>
        <dbReference type="ARBA" id="ARBA00023242"/>
    </source>
</evidence>
<feature type="region of interest" description="Disordered" evidence="11">
    <location>
        <begin position="350"/>
        <end position="370"/>
    </location>
</feature>
<dbReference type="InterPro" id="IPR044413">
    <property type="entry name" value="PRDM1_PR-SET"/>
</dbReference>
<feature type="domain" description="C2H2-type" evidence="12">
    <location>
        <begin position="626"/>
        <end position="653"/>
    </location>
</feature>
<dbReference type="AlphaFoldDB" id="R7TVA8"/>
<evidence type="ECO:0000256" key="7">
    <source>
        <dbReference type="ARBA" id="ARBA00023125"/>
    </source>
</evidence>
<feature type="region of interest" description="Disordered" evidence="11">
    <location>
        <begin position="739"/>
        <end position="795"/>
    </location>
</feature>
<proteinExistence type="predicted"/>
<sequence length="795" mass="89003">MTQSKSGSFSEDKRPYKAVSFLMVKQISEHAPQLSDQPLIGCIRASLSRISYRQHIKSKIVLRIVSRTRETLRKGTQFNSETEQGFLYLIEMEPRTTHAWREVIMKKEREEKKATYFVPDRAVPEGSPSRALDSLPRNLTIKQSGVGTQILGVWSSEFIPNGTRFGPLRAQRSNERPSGTDMSQVWRIQAEGNKASYLNASDPSLSNWMRYVNTAPSLGAHNVVADVIEREVFFFTTRPLQPNDELLVLCSESVSRMDQEKECMPRSHTDRAANPRSLPHNAAVAKDDSDALDLTARRPSKHAYKHLPKLYAAKKEFAQRSAMLVRDRQRYHLVDVKKELDITKEFGRKISPHNENRSHDKAAPQIPGYGPSLPGFLSPEAMMAARMKQIQETSLLMKAPEGIQGSPQVKYGSPLLMHHPELRAPLPQESRGLPPSLFPYYFSSPFGLKPLDKTPFVYPNGLPLPPPIYGMNTISQLSCANLPGMGLFPQTFPQNLPQAPNKLSPKISSSPEIMPPFSFMPTGHFPCEALNLSKPKLSPRSPPKEGHQSSARGYRSLPFPLKKKDGKIHYECNICFKNFGQLSNLKVHLRTHTGERPFKCTLCSKGFTQLAHLQKHHLVHTGEKPHGCSVCGKRFSSTSNLKTHLRLHSGEKPFQCKLCPARFTQYVHLKLHRRLHTNERPYECPKCLRKYISASGLKTHWKSGTCMPDETSLELLQCPDSPMKNDDGLYCHDARSTSPLIDVEDDDGGPSTSGGSQNSLDIYEGGTKELVSPRTNSMSSCGEGSDQGDQSPGSM</sequence>
<dbReference type="PROSITE" id="PS50157">
    <property type="entry name" value="ZINC_FINGER_C2H2_2"/>
    <property type="match status" value="4"/>
</dbReference>
<dbReference type="OMA" id="AELCIFH"/>
<dbReference type="InterPro" id="IPR046341">
    <property type="entry name" value="SET_dom_sf"/>
</dbReference>
<reference evidence="16" key="1">
    <citation type="submission" date="2012-12" db="EMBL/GenBank/DDBJ databases">
        <authorList>
            <person name="Hellsten U."/>
            <person name="Grimwood J."/>
            <person name="Chapman J.A."/>
            <person name="Shapiro H."/>
            <person name="Aerts A."/>
            <person name="Otillar R.P."/>
            <person name="Terry A.Y."/>
            <person name="Boore J.L."/>
            <person name="Simakov O."/>
            <person name="Marletaz F."/>
            <person name="Cho S.-J."/>
            <person name="Edsinger-Gonzales E."/>
            <person name="Havlak P."/>
            <person name="Kuo D.-H."/>
            <person name="Larsson T."/>
            <person name="Lv J."/>
            <person name="Arendt D."/>
            <person name="Savage R."/>
            <person name="Osoegawa K."/>
            <person name="de Jong P."/>
            <person name="Lindberg D.R."/>
            <person name="Seaver E.C."/>
            <person name="Weisblat D.A."/>
            <person name="Putnam N.H."/>
            <person name="Grigoriev I.V."/>
            <person name="Rokhsar D.S."/>
        </authorList>
    </citation>
    <scope>NUCLEOTIDE SEQUENCE</scope>
    <source>
        <strain evidence="16">I ESC-2004</strain>
    </source>
</reference>
<name>R7TVA8_CAPTE</name>
<keyword evidence="6" id="KW-0805">Transcription regulation</keyword>
<keyword evidence="16" id="KW-1185">Reference proteome</keyword>
<dbReference type="InterPro" id="IPR036236">
    <property type="entry name" value="Znf_C2H2_sf"/>
</dbReference>
<gene>
    <name evidence="14" type="ORF">CAPTEDRAFT_226252</name>
</gene>
<dbReference type="FunFam" id="3.30.160.60:FF:000262">
    <property type="entry name" value="PR domain zinc finger protein 1"/>
    <property type="match status" value="1"/>
</dbReference>
<feature type="domain" description="SET" evidence="13">
    <location>
        <begin position="137"/>
        <end position="251"/>
    </location>
</feature>
<dbReference type="STRING" id="283909.R7TVA8"/>
<keyword evidence="7" id="KW-0238">DNA-binding</keyword>
<evidence type="ECO:0008006" key="17">
    <source>
        <dbReference type="Google" id="ProtNLM"/>
    </source>
</evidence>
<dbReference type="GO" id="GO:0005737">
    <property type="term" value="C:cytoplasm"/>
    <property type="evidence" value="ECO:0007669"/>
    <property type="project" value="TreeGrafter"/>
</dbReference>
<evidence type="ECO:0000256" key="5">
    <source>
        <dbReference type="ARBA" id="ARBA00022833"/>
    </source>
</evidence>
<dbReference type="GO" id="GO:0005634">
    <property type="term" value="C:nucleus"/>
    <property type="evidence" value="ECO:0007669"/>
    <property type="project" value="UniProtKB-SubCell"/>
</dbReference>
<protein>
    <recommendedName>
        <fullName evidence="17">PR domain zinc finger protein 1</fullName>
    </recommendedName>
</protein>
<evidence type="ECO:0000256" key="3">
    <source>
        <dbReference type="ARBA" id="ARBA00022737"/>
    </source>
</evidence>